<feature type="region of interest" description="Disordered" evidence="1">
    <location>
        <begin position="29"/>
        <end position="62"/>
    </location>
</feature>
<feature type="region of interest" description="Disordered" evidence="1">
    <location>
        <begin position="191"/>
        <end position="220"/>
    </location>
</feature>
<name>A0ABN9TGE8_9DINO</name>
<gene>
    <name evidence="2" type="ORF">PCOR1329_LOCUS38881</name>
</gene>
<feature type="region of interest" description="Disordered" evidence="1">
    <location>
        <begin position="141"/>
        <end position="165"/>
    </location>
</feature>
<organism evidence="2 3">
    <name type="scientific">Prorocentrum cordatum</name>
    <dbReference type="NCBI Taxonomy" id="2364126"/>
    <lineage>
        <taxon>Eukaryota</taxon>
        <taxon>Sar</taxon>
        <taxon>Alveolata</taxon>
        <taxon>Dinophyceae</taxon>
        <taxon>Prorocentrales</taxon>
        <taxon>Prorocentraceae</taxon>
        <taxon>Prorocentrum</taxon>
    </lineage>
</organism>
<sequence>MRTAPCQRGRLPSPALGAFVNCAEREAKPLTNEKGSFSRAPAVLRQGPVSGPSGKRQGVRSGWIFPPLRVAARASCTAKDQVETREGPPARRESETRERAPTRRERERRRRRRRGRTRRRRSAVTPMLIARLCRVEFFQPAGRPRQPGHETDFAPPPAECRQQHLPESRACPSWLRGPAVQQRIRLKLGRAPQHVERVRPASAHPRGERREEEEEEEEKEDLVWILGSCAQLCSEANDLGERAALDLAACVRLAAASPRSAG</sequence>
<feature type="compositionally biased region" description="Basic and acidic residues" evidence="1">
    <location>
        <begin position="193"/>
        <end position="210"/>
    </location>
</feature>
<feature type="region of interest" description="Disordered" evidence="1">
    <location>
        <begin position="74"/>
        <end position="125"/>
    </location>
</feature>
<reference evidence="2" key="1">
    <citation type="submission" date="2023-10" db="EMBL/GenBank/DDBJ databases">
        <authorList>
            <person name="Chen Y."/>
            <person name="Shah S."/>
            <person name="Dougan E. K."/>
            <person name="Thang M."/>
            <person name="Chan C."/>
        </authorList>
    </citation>
    <scope>NUCLEOTIDE SEQUENCE [LARGE SCALE GENOMIC DNA]</scope>
</reference>
<protein>
    <submittedName>
        <fullName evidence="2">Uncharacterized protein</fullName>
    </submittedName>
</protein>
<evidence type="ECO:0000313" key="2">
    <source>
        <dbReference type="EMBL" id="CAK0844927.1"/>
    </source>
</evidence>
<evidence type="ECO:0000313" key="3">
    <source>
        <dbReference type="Proteomes" id="UP001189429"/>
    </source>
</evidence>
<feature type="compositionally biased region" description="Acidic residues" evidence="1">
    <location>
        <begin position="211"/>
        <end position="220"/>
    </location>
</feature>
<evidence type="ECO:0000256" key="1">
    <source>
        <dbReference type="SAM" id="MobiDB-lite"/>
    </source>
</evidence>
<accession>A0ABN9TGE8</accession>
<comment type="caution">
    <text evidence="2">The sequence shown here is derived from an EMBL/GenBank/DDBJ whole genome shotgun (WGS) entry which is preliminary data.</text>
</comment>
<dbReference type="EMBL" id="CAUYUJ010014703">
    <property type="protein sequence ID" value="CAK0844927.1"/>
    <property type="molecule type" value="Genomic_DNA"/>
</dbReference>
<feature type="compositionally biased region" description="Basic residues" evidence="1">
    <location>
        <begin position="106"/>
        <end position="122"/>
    </location>
</feature>
<dbReference type="Proteomes" id="UP001189429">
    <property type="component" value="Unassembled WGS sequence"/>
</dbReference>
<keyword evidence="3" id="KW-1185">Reference proteome</keyword>
<proteinExistence type="predicted"/>
<feature type="compositionally biased region" description="Basic and acidic residues" evidence="1">
    <location>
        <begin position="80"/>
        <end position="105"/>
    </location>
</feature>